<evidence type="ECO:0000313" key="3">
    <source>
        <dbReference type="Proteomes" id="UP001345219"/>
    </source>
</evidence>
<protein>
    <submittedName>
        <fullName evidence="2">Uncharacterized protein</fullName>
    </submittedName>
</protein>
<dbReference type="Proteomes" id="UP001345219">
    <property type="component" value="Chromosome 24"/>
</dbReference>
<evidence type="ECO:0000313" key="2">
    <source>
        <dbReference type="EMBL" id="KAK4769719.1"/>
    </source>
</evidence>
<proteinExistence type="predicted"/>
<reference evidence="2 3" key="1">
    <citation type="journal article" date="2023" name="Hortic Res">
        <title>Pangenome of water caltrop reveals structural variations and asymmetric subgenome divergence after allopolyploidization.</title>
        <authorList>
            <person name="Zhang X."/>
            <person name="Chen Y."/>
            <person name="Wang L."/>
            <person name="Yuan Y."/>
            <person name="Fang M."/>
            <person name="Shi L."/>
            <person name="Lu R."/>
            <person name="Comes H.P."/>
            <person name="Ma Y."/>
            <person name="Chen Y."/>
            <person name="Huang G."/>
            <person name="Zhou Y."/>
            <person name="Zheng Z."/>
            <person name="Qiu Y."/>
        </authorList>
    </citation>
    <scope>NUCLEOTIDE SEQUENCE [LARGE SCALE GENOMIC DNA]</scope>
    <source>
        <tissue evidence="2">Roots</tissue>
    </source>
</reference>
<evidence type="ECO:0000256" key="1">
    <source>
        <dbReference type="SAM" id="MobiDB-lite"/>
    </source>
</evidence>
<keyword evidence="3" id="KW-1185">Reference proteome</keyword>
<accession>A0AAN7KN30</accession>
<sequence length="122" mass="13715">MASGSCHSGKHFNTLSSPTSVLRFRTGKEADTDSKNPDPVFFEESLDVTDLIVRENMEEFSLSYLEDDFSLDKWDVDSFFWDDLSSSSRTVEVGKMSSRPVPDHVPMGPLRVLSMGEQTSRT</sequence>
<feature type="region of interest" description="Disordered" evidence="1">
    <location>
        <begin position="95"/>
        <end position="122"/>
    </location>
</feature>
<dbReference type="EMBL" id="JAXIOK010000005">
    <property type="protein sequence ID" value="KAK4769719.1"/>
    <property type="molecule type" value="Genomic_DNA"/>
</dbReference>
<name>A0AAN7KN30_9MYRT</name>
<dbReference type="AlphaFoldDB" id="A0AAN7KN30"/>
<organism evidence="2 3">
    <name type="scientific">Trapa incisa</name>
    <dbReference type="NCBI Taxonomy" id="236973"/>
    <lineage>
        <taxon>Eukaryota</taxon>
        <taxon>Viridiplantae</taxon>
        <taxon>Streptophyta</taxon>
        <taxon>Embryophyta</taxon>
        <taxon>Tracheophyta</taxon>
        <taxon>Spermatophyta</taxon>
        <taxon>Magnoliopsida</taxon>
        <taxon>eudicotyledons</taxon>
        <taxon>Gunneridae</taxon>
        <taxon>Pentapetalae</taxon>
        <taxon>rosids</taxon>
        <taxon>malvids</taxon>
        <taxon>Myrtales</taxon>
        <taxon>Lythraceae</taxon>
        <taxon>Trapa</taxon>
    </lineage>
</organism>
<comment type="caution">
    <text evidence="2">The sequence shown here is derived from an EMBL/GenBank/DDBJ whole genome shotgun (WGS) entry which is preliminary data.</text>
</comment>
<gene>
    <name evidence="2" type="ORF">SAY87_030251</name>
</gene>